<protein>
    <submittedName>
        <fullName evidence="6">FAD-dependent oxidoreductase</fullName>
    </submittedName>
</protein>
<dbReference type="PROSITE" id="PS51296">
    <property type="entry name" value="RIESKE"/>
    <property type="match status" value="1"/>
</dbReference>
<dbReference type="Gene3D" id="2.102.10.10">
    <property type="entry name" value="Rieske [2Fe-2S] iron-sulphur domain"/>
    <property type="match status" value="1"/>
</dbReference>
<evidence type="ECO:0000313" key="7">
    <source>
        <dbReference type="Proteomes" id="UP000324974"/>
    </source>
</evidence>
<keyword evidence="1" id="KW-0001">2Fe-2S</keyword>
<dbReference type="AlphaFoldDB" id="A0A5C1AQR5"/>
<organism evidence="6 7">
    <name type="scientific">Limnoglobus roseus</name>
    <dbReference type="NCBI Taxonomy" id="2598579"/>
    <lineage>
        <taxon>Bacteria</taxon>
        <taxon>Pseudomonadati</taxon>
        <taxon>Planctomycetota</taxon>
        <taxon>Planctomycetia</taxon>
        <taxon>Gemmatales</taxon>
        <taxon>Gemmataceae</taxon>
        <taxon>Limnoglobus</taxon>
    </lineage>
</organism>
<accession>A0A5C1AQR5</accession>
<evidence type="ECO:0000256" key="3">
    <source>
        <dbReference type="ARBA" id="ARBA00023004"/>
    </source>
</evidence>
<evidence type="ECO:0000313" key="6">
    <source>
        <dbReference type="EMBL" id="QEL20072.1"/>
    </source>
</evidence>
<dbReference type="SUPFAM" id="SSF51905">
    <property type="entry name" value="FAD/NAD(P)-binding domain"/>
    <property type="match status" value="1"/>
</dbReference>
<dbReference type="InterPro" id="IPR038010">
    <property type="entry name" value="YhfW_C"/>
</dbReference>
<dbReference type="GO" id="GO:0005737">
    <property type="term" value="C:cytoplasm"/>
    <property type="evidence" value="ECO:0007669"/>
    <property type="project" value="TreeGrafter"/>
</dbReference>
<dbReference type="EMBL" id="CP042425">
    <property type="protein sequence ID" value="QEL20072.1"/>
    <property type="molecule type" value="Genomic_DNA"/>
</dbReference>
<reference evidence="7" key="1">
    <citation type="submission" date="2019-08" db="EMBL/GenBank/DDBJ databases">
        <title>Limnoglobus roseus gen. nov., sp. nov., a novel freshwater planctomycete with a giant genome from the family Gemmataceae.</title>
        <authorList>
            <person name="Kulichevskaya I.S."/>
            <person name="Naumoff D.G."/>
            <person name="Miroshnikov K."/>
            <person name="Ivanova A."/>
            <person name="Philippov D.A."/>
            <person name="Hakobyan A."/>
            <person name="Rijpstra I.C."/>
            <person name="Sinninghe Damste J.S."/>
            <person name="Liesack W."/>
            <person name="Dedysh S.N."/>
        </authorList>
    </citation>
    <scope>NUCLEOTIDE SEQUENCE [LARGE SCALE GENOMIC DNA]</scope>
    <source>
        <strain evidence="7">PX52</strain>
    </source>
</reference>
<sequence>MSSSTSSLWTPAASARTASALAGNDTCDVCVIGAGIAGLTTAYLLGREGKRVLVLDAKPEFAAGETEYTTAHLAWYLDDHFSHLVAVRGDAIAKTAASTHRNAIALIGDIVKREQIDCDYHAVSGHLFAAANGTDLLHEEAETLTRLELPFERTKLAFPNEKEVECLRFPDHARFHPIRYVLGLVAAVRQQGGVIYTDTVVEKVRGGRPCEVRTTKEHTVTAGAVVIATNNPFEGGTVLHTKVSAHLTYALAANVPSGSFADGLFWDTAAPYHYVRLQPGGPASDVDTLIVGGEDHKTGQAQDQATRWDRLTAWTRERFPNLGPVRHRWSGQVFETPDGLGLIGLAPWNGPNVFVITGDSGMGLTHGTLGAQLVTDLVANRVNESAAAYSPSRLMPGALLTRLGENLNMAAQYVDWVTGGDVKNPDHIPPGQGAVIRSGLTKLAVYKDDRGAVTKMSAVCPHMGAIVHWNAAESTWDCPCHGSRFSATGTCLHGPSVGDLKNVD</sequence>
<gene>
    <name evidence="6" type="ORF">PX52LOC_07158</name>
</gene>
<keyword evidence="4" id="KW-0411">Iron-sulfur</keyword>
<dbReference type="PANTHER" id="PTHR13847">
    <property type="entry name" value="SARCOSINE DEHYDROGENASE-RELATED"/>
    <property type="match status" value="1"/>
</dbReference>
<dbReference type="PANTHER" id="PTHR13847:SF281">
    <property type="entry name" value="FAD DEPENDENT OXIDOREDUCTASE DOMAIN-CONTAINING PROTEIN"/>
    <property type="match status" value="1"/>
</dbReference>
<keyword evidence="3" id="KW-0408">Iron</keyword>
<dbReference type="Gene3D" id="3.50.50.60">
    <property type="entry name" value="FAD/NAD(P)-binding domain"/>
    <property type="match status" value="1"/>
</dbReference>
<feature type="domain" description="Rieske" evidence="5">
    <location>
        <begin position="420"/>
        <end position="504"/>
    </location>
</feature>
<dbReference type="Proteomes" id="UP000324974">
    <property type="component" value="Chromosome"/>
</dbReference>
<keyword evidence="2" id="KW-0479">Metal-binding</keyword>
<dbReference type="InterPro" id="IPR017941">
    <property type="entry name" value="Rieske_2Fe-2S"/>
</dbReference>
<dbReference type="KEGG" id="lrs:PX52LOC_07158"/>
<dbReference type="GO" id="GO:0051537">
    <property type="term" value="F:2 iron, 2 sulfur cluster binding"/>
    <property type="evidence" value="ECO:0007669"/>
    <property type="project" value="UniProtKB-KW"/>
</dbReference>
<dbReference type="Pfam" id="PF01266">
    <property type="entry name" value="DAO"/>
    <property type="match status" value="1"/>
</dbReference>
<dbReference type="InterPro" id="IPR006076">
    <property type="entry name" value="FAD-dep_OxRdtase"/>
</dbReference>
<keyword evidence="7" id="KW-1185">Reference proteome</keyword>
<proteinExistence type="predicted"/>
<evidence type="ECO:0000256" key="4">
    <source>
        <dbReference type="ARBA" id="ARBA00023014"/>
    </source>
</evidence>
<dbReference type="InterPro" id="IPR036188">
    <property type="entry name" value="FAD/NAD-bd_sf"/>
</dbReference>
<evidence type="ECO:0000256" key="2">
    <source>
        <dbReference type="ARBA" id="ARBA00022723"/>
    </source>
</evidence>
<name>A0A5C1AQR5_9BACT</name>
<evidence type="ECO:0000259" key="5">
    <source>
        <dbReference type="PROSITE" id="PS51296"/>
    </source>
</evidence>
<dbReference type="SUPFAM" id="SSF50022">
    <property type="entry name" value="ISP domain"/>
    <property type="match status" value="1"/>
</dbReference>
<dbReference type="CDD" id="cd03477">
    <property type="entry name" value="Rieske_YhfW_C"/>
    <property type="match status" value="1"/>
</dbReference>
<dbReference type="InterPro" id="IPR036922">
    <property type="entry name" value="Rieske_2Fe-2S_sf"/>
</dbReference>
<evidence type="ECO:0000256" key="1">
    <source>
        <dbReference type="ARBA" id="ARBA00022714"/>
    </source>
</evidence>
<dbReference type="Gene3D" id="3.30.9.10">
    <property type="entry name" value="D-Amino Acid Oxidase, subunit A, domain 2"/>
    <property type="match status" value="1"/>
</dbReference>
<dbReference type="Pfam" id="PF00355">
    <property type="entry name" value="Rieske"/>
    <property type="match status" value="1"/>
</dbReference>
<dbReference type="GO" id="GO:0046872">
    <property type="term" value="F:metal ion binding"/>
    <property type="evidence" value="ECO:0007669"/>
    <property type="project" value="UniProtKB-KW"/>
</dbReference>
<dbReference type="RefSeq" id="WP_246173558.1">
    <property type="nucleotide sequence ID" value="NZ_CP042425.1"/>
</dbReference>